<dbReference type="InterPro" id="IPR007416">
    <property type="entry name" value="YggL_50S_bp"/>
</dbReference>
<dbReference type="Pfam" id="PF04320">
    <property type="entry name" value="YggL_50S_bp"/>
    <property type="match status" value="1"/>
</dbReference>
<dbReference type="AlphaFoldDB" id="A0A0L0MBY5"/>
<evidence type="ECO:0000313" key="1">
    <source>
        <dbReference type="EMBL" id="KND59770.1"/>
    </source>
</evidence>
<comment type="caution">
    <text evidence="1">The sequence shown here is derived from an EMBL/GenBank/DDBJ whole genome shotgun (WGS) entry which is preliminary data.</text>
</comment>
<accession>A0A0L0MBY5</accession>
<sequence length="116" mass="13303">MPALARPRQLKHYNRRQRKKYHLGEFRQLIFSIHAEAAQPLTIDQEDALIDAFIIECIEPSGMSFGGGFAHGSIFGHDQRSLDETHRTIVAKWLNVRTEFARVHVGKLTDGWYASK</sequence>
<reference evidence="2" key="1">
    <citation type="submission" date="2015-06" db="EMBL/GenBank/DDBJ databases">
        <title>Comparative genomics of Burkholderia leaf nodule symbionts.</title>
        <authorList>
            <person name="Carlier A."/>
            <person name="Eberl L."/>
            <person name="Pinto-Carbo M."/>
        </authorList>
    </citation>
    <scope>NUCLEOTIDE SEQUENCE [LARGE SCALE GENOMIC DNA]</scope>
    <source>
        <strain evidence="2">UZHbot4</strain>
    </source>
</reference>
<dbReference type="RefSeq" id="WP_050454371.1">
    <property type="nucleotide sequence ID" value="NZ_LFJJ01000101.1"/>
</dbReference>
<dbReference type="OrthoDB" id="9114861at2"/>
<proteinExistence type="predicted"/>
<dbReference type="PANTHER" id="PTHR38778">
    <property type="entry name" value="CYTOPLASMIC PROTEIN-RELATED"/>
    <property type="match status" value="1"/>
</dbReference>
<keyword evidence="2" id="KW-1185">Reference proteome</keyword>
<dbReference type="PANTHER" id="PTHR38778:SF1">
    <property type="entry name" value="CYTOPLASMIC PROTEIN"/>
    <property type="match status" value="1"/>
</dbReference>
<evidence type="ECO:0008006" key="3">
    <source>
        <dbReference type="Google" id="ProtNLM"/>
    </source>
</evidence>
<dbReference type="PATRIC" id="fig|242163.4.peg.381"/>
<dbReference type="EMBL" id="LFJJ01000101">
    <property type="protein sequence ID" value="KND59770.1"/>
    <property type="molecule type" value="Genomic_DNA"/>
</dbReference>
<name>A0A0L0MBY5_9BURK</name>
<evidence type="ECO:0000313" key="2">
    <source>
        <dbReference type="Proteomes" id="UP000036959"/>
    </source>
</evidence>
<gene>
    <name evidence="1" type="ORF">BVER_02858</name>
</gene>
<dbReference type="GO" id="GO:0005829">
    <property type="term" value="C:cytosol"/>
    <property type="evidence" value="ECO:0007669"/>
    <property type="project" value="TreeGrafter"/>
</dbReference>
<organism evidence="1 2">
    <name type="scientific">Candidatus Burkholderia verschuerenii</name>
    <dbReference type="NCBI Taxonomy" id="242163"/>
    <lineage>
        <taxon>Bacteria</taxon>
        <taxon>Pseudomonadati</taxon>
        <taxon>Pseudomonadota</taxon>
        <taxon>Betaproteobacteria</taxon>
        <taxon>Burkholderiales</taxon>
        <taxon>Burkholderiaceae</taxon>
        <taxon>Burkholderia</taxon>
    </lineage>
</organism>
<dbReference type="Proteomes" id="UP000036959">
    <property type="component" value="Unassembled WGS sequence"/>
</dbReference>
<protein>
    <recommendedName>
        <fullName evidence="3">Cytoplasmic protein</fullName>
    </recommendedName>
</protein>